<name>A0A5N6D959_ASPPA</name>
<gene>
    <name evidence="1" type="ORF">BDV34DRAFT_162381</name>
</gene>
<evidence type="ECO:0000313" key="1">
    <source>
        <dbReference type="EMBL" id="KAB8201794.1"/>
    </source>
</evidence>
<evidence type="ECO:0000313" key="2">
    <source>
        <dbReference type="Proteomes" id="UP000326532"/>
    </source>
</evidence>
<dbReference type="AlphaFoldDB" id="A0A5N6D959"/>
<accession>A0A5N6D959</accession>
<dbReference type="VEuPathDB" id="FungiDB:BDV34DRAFT_162381"/>
<keyword evidence="2" id="KW-1185">Reference proteome</keyword>
<proteinExistence type="predicted"/>
<sequence length="67" mass="7114">MGVDDGVRGTHASFDDPSLTAVCCPHSDPAVSINYRGVLSKSRKGKRISDLNATLVRHVGTERCATS</sequence>
<dbReference type="EMBL" id="ML735014">
    <property type="protein sequence ID" value="KAB8201794.1"/>
    <property type="molecule type" value="Genomic_DNA"/>
</dbReference>
<dbReference type="Proteomes" id="UP000326532">
    <property type="component" value="Unassembled WGS sequence"/>
</dbReference>
<reference evidence="1 2" key="1">
    <citation type="submission" date="2019-04" db="EMBL/GenBank/DDBJ databases">
        <title>Fungal friends and foes A comparative genomics study of 23 Aspergillus species from section Flavi.</title>
        <authorList>
            <consortium name="DOE Joint Genome Institute"/>
            <person name="Kjaerbolling I."/>
            <person name="Vesth T.C."/>
            <person name="Frisvad J.C."/>
            <person name="Nybo J.L."/>
            <person name="Theobald S."/>
            <person name="Kildgaard S."/>
            <person name="Petersen T.I."/>
            <person name="Kuo A."/>
            <person name="Sato A."/>
            <person name="Lyhne E.K."/>
            <person name="Kogle M.E."/>
            <person name="Wiebenga A."/>
            <person name="Kun R.S."/>
            <person name="Lubbers R.J."/>
            <person name="Makela M.R."/>
            <person name="Barry K."/>
            <person name="Chovatia M."/>
            <person name="Clum A."/>
            <person name="Daum C."/>
            <person name="Haridas S."/>
            <person name="He G."/>
            <person name="LaButti K."/>
            <person name="Lipzen A."/>
            <person name="Mondo S."/>
            <person name="Pangilinan J."/>
            <person name="Riley R."/>
            <person name="Salamov A."/>
            <person name="Simmons B.A."/>
            <person name="Magnuson J.K."/>
            <person name="Henrissat B."/>
            <person name="Mortensen U.H."/>
            <person name="Larsen T.O."/>
            <person name="De vries R.P."/>
            <person name="Grigoriev I.V."/>
            <person name="Machida M."/>
            <person name="Baker S.E."/>
            <person name="Andersen M.R."/>
        </authorList>
    </citation>
    <scope>NUCLEOTIDE SEQUENCE [LARGE SCALE GENOMIC DNA]</scope>
    <source>
        <strain evidence="1 2">CBS 117618</strain>
    </source>
</reference>
<protein>
    <submittedName>
        <fullName evidence="1">Uncharacterized protein</fullName>
    </submittedName>
</protein>
<organism evidence="1 2">
    <name type="scientific">Aspergillus parasiticus</name>
    <dbReference type="NCBI Taxonomy" id="5067"/>
    <lineage>
        <taxon>Eukaryota</taxon>
        <taxon>Fungi</taxon>
        <taxon>Dikarya</taxon>
        <taxon>Ascomycota</taxon>
        <taxon>Pezizomycotina</taxon>
        <taxon>Eurotiomycetes</taxon>
        <taxon>Eurotiomycetidae</taxon>
        <taxon>Eurotiales</taxon>
        <taxon>Aspergillaceae</taxon>
        <taxon>Aspergillus</taxon>
        <taxon>Aspergillus subgen. Circumdati</taxon>
    </lineage>
</organism>